<gene>
    <name evidence="2" type="ORF">CHU32_26165</name>
    <name evidence="1" type="ORF">CHU33_26250</name>
</gene>
<evidence type="ECO:0000313" key="2">
    <source>
        <dbReference type="EMBL" id="POP41829.1"/>
    </source>
</evidence>
<evidence type="ECO:0000313" key="3">
    <source>
        <dbReference type="Proteomes" id="UP000237073"/>
    </source>
</evidence>
<dbReference type="AlphaFoldDB" id="A0A2P5GHE7"/>
<sequence>MSEIIFDDGFDCMWLASDKDGCLAVFFSAGQGPLPAEAAKNEKLSLDDIENEVYKLPYFSDIDLHVSVKRPDDFIEMSKRGFFVYDWRDIVRTIEASSNLYELVSSPKCPITICDLPEPLLGMAKSVVFSQISFSQMRKIDIDNLR</sequence>
<accession>A0A2P5GHE7</accession>
<name>A0A2P5GHE7_9ENTR</name>
<dbReference type="RefSeq" id="WP_103678731.1">
    <property type="nucleotide sequence ID" value="NZ_PQGD01000036.1"/>
</dbReference>
<comment type="caution">
    <text evidence="2">The sequence shown here is derived from an EMBL/GenBank/DDBJ whole genome shotgun (WGS) entry which is preliminary data.</text>
</comment>
<dbReference type="EMBL" id="PQGD01000036">
    <property type="protein sequence ID" value="POP41829.1"/>
    <property type="molecule type" value="Genomic_DNA"/>
</dbReference>
<proteinExistence type="predicted"/>
<protein>
    <submittedName>
        <fullName evidence="2">Uncharacterized protein</fullName>
    </submittedName>
</protein>
<keyword evidence="3" id="KW-1185">Reference proteome</keyword>
<dbReference type="Proteomes" id="UP000237073">
    <property type="component" value="Unassembled WGS sequence"/>
</dbReference>
<evidence type="ECO:0000313" key="4">
    <source>
        <dbReference type="Proteomes" id="UP000247005"/>
    </source>
</evidence>
<dbReference type="Proteomes" id="UP000247005">
    <property type="component" value="Unassembled WGS sequence"/>
</dbReference>
<evidence type="ECO:0000313" key="1">
    <source>
        <dbReference type="EMBL" id="POP40665.1"/>
    </source>
</evidence>
<dbReference type="EMBL" id="PQGE01000039">
    <property type="protein sequence ID" value="POP40665.1"/>
    <property type="molecule type" value="Genomic_DNA"/>
</dbReference>
<dbReference type="OrthoDB" id="7192539at2"/>
<reference evidence="3 4" key="1">
    <citation type="submission" date="2018-01" db="EMBL/GenBank/DDBJ databases">
        <title>Superficieibacter electus gen. nov., sp. nov., an extended-spectrum beta-lactamase possessing member of the Enterobacteriaceae family, isolated from intensive care unit surfaces.</title>
        <authorList>
            <person name="Potter R.F."/>
            <person name="D'Souza A.W."/>
        </authorList>
    </citation>
    <scope>NUCLEOTIDE SEQUENCE [LARGE SCALE GENOMIC DNA]</scope>
    <source>
        <strain evidence="2 4">BP-1</strain>
        <strain evidence="1 3">BP-2</strain>
    </source>
</reference>
<organism evidence="2 4">
    <name type="scientific">Superficieibacter electus</name>
    <dbReference type="NCBI Taxonomy" id="2022662"/>
    <lineage>
        <taxon>Bacteria</taxon>
        <taxon>Pseudomonadati</taxon>
        <taxon>Pseudomonadota</taxon>
        <taxon>Gammaproteobacteria</taxon>
        <taxon>Enterobacterales</taxon>
        <taxon>Enterobacteriaceae</taxon>
        <taxon>Superficieibacter</taxon>
    </lineage>
</organism>